<dbReference type="InterPro" id="IPR020422">
    <property type="entry name" value="TYR_PHOSPHATASE_DUAL_dom"/>
</dbReference>
<evidence type="ECO:0000256" key="3">
    <source>
        <dbReference type="ARBA" id="ARBA00022801"/>
    </source>
</evidence>
<dbReference type="AlphaFoldDB" id="A0AA39WBT8"/>
<dbReference type="GO" id="GO:0004725">
    <property type="term" value="F:protein tyrosine phosphatase activity"/>
    <property type="evidence" value="ECO:0007669"/>
    <property type="project" value="UniProtKB-EC"/>
</dbReference>
<dbReference type="Pfam" id="PF00782">
    <property type="entry name" value="DSPc"/>
    <property type="match status" value="1"/>
</dbReference>
<reference evidence="7" key="1">
    <citation type="submission" date="2023-06" db="EMBL/GenBank/DDBJ databases">
        <title>Genome-scale phylogeny and comparative genomics of the fungal order Sordariales.</title>
        <authorList>
            <consortium name="Lawrence Berkeley National Laboratory"/>
            <person name="Hensen N."/>
            <person name="Bonometti L."/>
            <person name="Westerberg I."/>
            <person name="Brannstrom I.O."/>
            <person name="Guillou S."/>
            <person name="Cros-Aarteil S."/>
            <person name="Calhoun S."/>
            <person name="Haridas S."/>
            <person name="Kuo A."/>
            <person name="Mondo S."/>
            <person name="Pangilinan J."/>
            <person name="Riley R."/>
            <person name="LaButti K."/>
            <person name="Andreopoulos B."/>
            <person name="Lipzen A."/>
            <person name="Chen C."/>
            <person name="Yanf M."/>
            <person name="Daum C."/>
            <person name="Ng V."/>
            <person name="Clum A."/>
            <person name="Steindorff A."/>
            <person name="Ohm R."/>
            <person name="Martin F."/>
            <person name="Silar P."/>
            <person name="Natvig D."/>
            <person name="Lalanne C."/>
            <person name="Gautier V."/>
            <person name="Ament-velasquez S.L."/>
            <person name="Kruys A."/>
            <person name="Hutchinson M.I."/>
            <person name="Powell A.J."/>
            <person name="Barry K."/>
            <person name="Miller A.N."/>
            <person name="Grigoriev I.V."/>
            <person name="Debuchy R."/>
            <person name="Gladieux P."/>
            <person name="Thoren M.H."/>
            <person name="Johannesson H."/>
        </authorList>
    </citation>
    <scope>NUCLEOTIDE SEQUENCE</scope>
    <source>
        <strain evidence="7">SMH3391-2</strain>
    </source>
</reference>
<comment type="similarity">
    <text evidence="1">Belongs to the protein-tyrosine phosphatase family. Non-receptor class dual specificity subfamily.</text>
</comment>
<feature type="non-terminal residue" evidence="7">
    <location>
        <position position="198"/>
    </location>
</feature>
<dbReference type="InterPro" id="IPR000340">
    <property type="entry name" value="Dual-sp_phosphatase_cat-dom"/>
</dbReference>
<feature type="domain" description="Tyrosine-protein phosphatase" evidence="5">
    <location>
        <begin position="1"/>
        <end position="177"/>
    </location>
</feature>
<protein>
    <recommendedName>
        <fullName evidence="2">protein-tyrosine-phosphatase</fullName>
        <ecNumber evidence="2">3.1.3.48</ecNumber>
    </recommendedName>
</protein>
<sequence length="198" mass="22508">IEPGLFIGDLASAISIPILMAHHITAIVSLLHVAQPAWARPANRELVPARNHMFVQCDDSPAQDILCSLNAICDFIDAHLGRPKAMPDLKTLIMHGHDDEEEVLMEAFARAAEPGKVLVHCCEGVSRSATAVVAYLMRKHERRLGQVLADVKRRRGRIAPSRSFMEQLRVWEEVEYEVWEDEARTVPKEAYRRWLDRR</sequence>
<gene>
    <name evidence="7" type="ORF">B0T17DRAFT_459142</name>
</gene>
<organism evidence="7 8">
    <name type="scientific">Bombardia bombarda</name>
    <dbReference type="NCBI Taxonomy" id="252184"/>
    <lineage>
        <taxon>Eukaryota</taxon>
        <taxon>Fungi</taxon>
        <taxon>Dikarya</taxon>
        <taxon>Ascomycota</taxon>
        <taxon>Pezizomycotina</taxon>
        <taxon>Sordariomycetes</taxon>
        <taxon>Sordariomycetidae</taxon>
        <taxon>Sordariales</taxon>
        <taxon>Lasiosphaeriaceae</taxon>
        <taxon>Bombardia</taxon>
    </lineage>
</organism>
<dbReference type="CDD" id="cd14498">
    <property type="entry name" value="DSP"/>
    <property type="match status" value="1"/>
</dbReference>
<evidence type="ECO:0000259" key="5">
    <source>
        <dbReference type="PROSITE" id="PS50054"/>
    </source>
</evidence>
<dbReference type="SUPFAM" id="SSF52799">
    <property type="entry name" value="(Phosphotyrosine protein) phosphatases II"/>
    <property type="match status" value="1"/>
</dbReference>
<keyword evidence="3" id="KW-0378">Hydrolase</keyword>
<accession>A0AA39WBT8</accession>
<keyword evidence="8" id="KW-1185">Reference proteome</keyword>
<dbReference type="InterPro" id="IPR000387">
    <property type="entry name" value="Tyr_Pase_dom"/>
</dbReference>
<evidence type="ECO:0000256" key="1">
    <source>
        <dbReference type="ARBA" id="ARBA00008601"/>
    </source>
</evidence>
<dbReference type="PROSITE" id="PS00383">
    <property type="entry name" value="TYR_PHOSPHATASE_1"/>
    <property type="match status" value="1"/>
</dbReference>
<feature type="non-terminal residue" evidence="7">
    <location>
        <position position="1"/>
    </location>
</feature>
<dbReference type="InterPro" id="IPR016130">
    <property type="entry name" value="Tyr_Pase_AS"/>
</dbReference>
<proteinExistence type="inferred from homology"/>
<feature type="domain" description="Tyrosine specific protein phosphatases" evidence="6">
    <location>
        <begin position="98"/>
        <end position="166"/>
    </location>
</feature>
<evidence type="ECO:0000256" key="4">
    <source>
        <dbReference type="ARBA" id="ARBA00022912"/>
    </source>
</evidence>
<evidence type="ECO:0000259" key="6">
    <source>
        <dbReference type="PROSITE" id="PS50056"/>
    </source>
</evidence>
<name>A0AA39WBT8_9PEZI</name>
<dbReference type="EC" id="3.1.3.48" evidence="2"/>
<dbReference type="PANTHER" id="PTHR45848:SF4">
    <property type="entry name" value="DUAL SPECIFICITY PROTEIN PHOSPHATASE 12"/>
    <property type="match status" value="1"/>
</dbReference>
<dbReference type="PROSITE" id="PS50056">
    <property type="entry name" value="TYR_PHOSPHATASE_2"/>
    <property type="match status" value="1"/>
</dbReference>
<evidence type="ECO:0000313" key="7">
    <source>
        <dbReference type="EMBL" id="KAK0610660.1"/>
    </source>
</evidence>
<dbReference type="PROSITE" id="PS50054">
    <property type="entry name" value="TYR_PHOSPHATASE_DUAL"/>
    <property type="match status" value="1"/>
</dbReference>
<comment type="caution">
    <text evidence="7">The sequence shown here is derived from an EMBL/GenBank/DDBJ whole genome shotgun (WGS) entry which is preliminary data.</text>
</comment>
<dbReference type="GO" id="GO:0008138">
    <property type="term" value="F:protein tyrosine/serine/threonine phosphatase activity"/>
    <property type="evidence" value="ECO:0007669"/>
    <property type="project" value="TreeGrafter"/>
</dbReference>
<dbReference type="PANTHER" id="PTHR45848">
    <property type="entry name" value="DUAL SPECIFICITY PROTEIN PHOSPHATASE 12 FAMILY MEMBER"/>
    <property type="match status" value="1"/>
</dbReference>
<keyword evidence="4" id="KW-0904">Protein phosphatase</keyword>
<dbReference type="Proteomes" id="UP001174934">
    <property type="component" value="Unassembled WGS sequence"/>
</dbReference>
<dbReference type="EMBL" id="JAULSR010000010">
    <property type="protein sequence ID" value="KAK0610660.1"/>
    <property type="molecule type" value="Genomic_DNA"/>
</dbReference>
<evidence type="ECO:0000313" key="8">
    <source>
        <dbReference type="Proteomes" id="UP001174934"/>
    </source>
</evidence>
<dbReference type="Gene3D" id="3.90.190.10">
    <property type="entry name" value="Protein tyrosine phosphatase superfamily"/>
    <property type="match status" value="1"/>
</dbReference>
<dbReference type="SMART" id="SM00195">
    <property type="entry name" value="DSPc"/>
    <property type="match status" value="1"/>
</dbReference>
<dbReference type="InterPro" id="IPR029021">
    <property type="entry name" value="Prot-tyrosine_phosphatase-like"/>
</dbReference>
<evidence type="ECO:0000256" key="2">
    <source>
        <dbReference type="ARBA" id="ARBA00013064"/>
    </source>
</evidence>